<keyword evidence="2" id="KW-1133">Transmembrane helix</keyword>
<keyword evidence="4" id="KW-1185">Reference proteome</keyword>
<name>A0A0F0GHT4_LENAE</name>
<feature type="transmembrane region" description="Helical" evidence="2">
    <location>
        <begin position="62"/>
        <end position="83"/>
    </location>
</feature>
<keyword evidence="2" id="KW-0472">Membrane</keyword>
<evidence type="ECO:0000256" key="1">
    <source>
        <dbReference type="SAM" id="MobiDB-lite"/>
    </source>
</evidence>
<gene>
    <name evidence="3" type="ORF">UK23_44785</name>
</gene>
<sequence length="200" mass="21037">MIDRGKIAVLLQVLGAGLAVVGSLQAIYRTTYVYDGKGPGQAMTSTLWIVTSEPPDVPERDAIYAMGWPLVFAAALLVVAAVLTLRGRTAFVGRVAAMGAAGALGGIVLAYWMQILHEMEIMSGWPAQGGPKVAVDLLGGVYLLAAGAVVGLVGAALGQRKQEVPQEEEPEEEVVVHQLDSDDDTPPFGIAITDEQQEAR</sequence>
<reference evidence="3 4" key="1">
    <citation type="submission" date="2015-02" db="EMBL/GenBank/DDBJ databases">
        <authorList>
            <person name="Ju K.-S."/>
            <person name="Doroghazi J.R."/>
            <person name="Metcalf W."/>
        </authorList>
    </citation>
    <scope>NUCLEOTIDE SEQUENCE [LARGE SCALE GENOMIC DNA]</scope>
    <source>
        <strain evidence="3 4">NRRL B-16140</strain>
    </source>
</reference>
<keyword evidence="2" id="KW-0812">Transmembrane</keyword>
<feature type="transmembrane region" description="Helical" evidence="2">
    <location>
        <begin position="95"/>
        <end position="113"/>
    </location>
</feature>
<dbReference type="RefSeq" id="WP_045317937.1">
    <property type="nucleotide sequence ID" value="NZ_JYJG01000500.1"/>
</dbReference>
<protein>
    <submittedName>
        <fullName evidence="3">Uncharacterized protein</fullName>
    </submittedName>
</protein>
<feature type="transmembrane region" description="Helical" evidence="2">
    <location>
        <begin position="133"/>
        <end position="157"/>
    </location>
</feature>
<accession>A0A0F0GHT4</accession>
<evidence type="ECO:0000313" key="3">
    <source>
        <dbReference type="EMBL" id="KJK33782.1"/>
    </source>
</evidence>
<dbReference type="EMBL" id="JYJG01000500">
    <property type="protein sequence ID" value="KJK33782.1"/>
    <property type="molecule type" value="Genomic_DNA"/>
</dbReference>
<dbReference type="PATRIC" id="fig|68170.10.peg.2272"/>
<evidence type="ECO:0000313" key="4">
    <source>
        <dbReference type="Proteomes" id="UP000033393"/>
    </source>
</evidence>
<feature type="region of interest" description="Disordered" evidence="1">
    <location>
        <begin position="160"/>
        <end position="200"/>
    </location>
</feature>
<comment type="caution">
    <text evidence="3">The sequence shown here is derived from an EMBL/GenBank/DDBJ whole genome shotgun (WGS) entry which is preliminary data.</text>
</comment>
<organism evidence="3 4">
    <name type="scientific">Lentzea aerocolonigenes</name>
    <name type="common">Lechevalieria aerocolonigenes</name>
    <name type="synonym">Saccharothrix aerocolonigenes</name>
    <dbReference type="NCBI Taxonomy" id="68170"/>
    <lineage>
        <taxon>Bacteria</taxon>
        <taxon>Bacillati</taxon>
        <taxon>Actinomycetota</taxon>
        <taxon>Actinomycetes</taxon>
        <taxon>Pseudonocardiales</taxon>
        <taxon>Pseudonocardiaceae</taxon>
        <taxon>Lentzea</taxon>
    </lineage>
</organism>
<dbReference type="AlphaFoldDB" id="A0A0F0GHT4"/>
<evidence type="ECO:0000256" key="2">
    <source>
        <dbReference type="SAM" id="Phobius"/>
    </source>
</evidence>
<dbReference type="Proteomes" id="UP000033393">
    <property type="component" value="Unassembled WGS sequence"/>
</dbReference>
<dbReference type="OrthoDB" id="3701273at2"/>
<proteinExistence type="predicted"/>